<name>A0A5C5VC60_9BACT</name>
<dbReference type="NCBIfam" id="TIGR02595">
    <property type="entry name" value="PEP_CTERM"/>
    <property type="match status" value="1"/>
</dbReference>
<protein>
    <recommendedName>
        <fullName evidence="4">PEP-CTERM protein-sorting domain-containing protein</fullName>
    </recommendedName>
</protein>
<dbReference type="InterPro" id="IPR013424">
    <property type="entry name" value="Ice-binding_C"/>
</dbReference>
<comment type="caution">
    <text evidence="2">The sequence shown here is derived from an EMBL/GenBank/DDBJ whole genome shotgun (WGS) entry which is preliminary data.</text>
</comment>
<gene>
    <name evidence="2" type="ORF">KOR34_10570</name>
</gene>
<reference evidence="2 3" key="1">
    <citation type="submission" date="2019-02" db="EMBL/GenBank/DDBJ databases">
        <title>Deep-cultivation of Planctomycetes and their phenomic and genomic characterization uncovers novel biology.</title>
        <authorList>
            <person name="Wiegand S."/>
            <person name="Jogler M."/>
            <person name="Boedeker C."/>
            <person name="Pinto D."/>
            <person name="Vollmers J."/>
            <person name="Rivas-Marin E."/>
            <person name="Kohn T."/>
            <person name="Peeters S.H."/>
            <person name="Heuer A."/>
            <person name="Rast P."/>
            <person name="Oberbeckmann S."/>
            <person name="Bunk B."/>
            <person name="Jeske O."/>
            <person name="Meyerdierks A."/>
            <person name="Storesund J.E."/>
            <person name="Kallscheuer N."/>
            <person name="Luecker S."/>
            <person name="Lage O.M."/>
            <person name="Pohl T."/>
            <person name="Merkel B.J."/>
            <person name="Hornburger P."/>
            <person name="Mueller R.-W."/>
            <person name="Bruemmer F."/>
            <person name="Labrenz M."/>
            <person name="Spormann A.M."/>
            <person name="Op Den Camp H."/>
            <person name="Overmann J."/>
            <person name="Amann R."/>
            <person name="Jetten M.S.M."/>
            <person name="Mascher T."/>
            <person name="Medema M.H."/>
            <person name="Devos D.P."/>
            <person name="Kaster A.-K."/>
            <person name="Ovreas L."/>
            <person name="Rohde M."/>
            <person name="Galperin M.Y."/>
            <person name="Jogler C."/>
        </authorList>
    </citation>
    <scope>NUCLEOTIDE SEQUENCE [LARGE SCALE GENOMIC DNA]</scope>
    <source>
        <strain evidence="2 3">KOR34</strain>
    </source>
</reference>
<evidence type="ECO:0000256" key="1">
    <source>
        <dbReference type="SAM" id="SignalP"/>
    </source>
</evidence>
<organism evidence="2 3">
    <name type="scientific">Posidoniimonas corsicana</name>
    <dbReference type="NCBI Taxonomy" id="1938618"/>
    <lineage>
        <taxon>Bacteria</taxon>
        <taxon>Pseudomonadati</taxon>
        <taxon>Planctomycetota</taxon>
        <taxon>Planctomycetia</taxon>
        <taxon>Pirellulales</taxon>
        <taxon>Lacipirellulaceae</taxon>
        <taxon>Posidoniimonas</taxon>
    </lineage>
</organism>
<proteinExistence type="predicted"/>
<keyword evidence="1" id="KW-0732">Signal</keyword>
<dbReference type="OrthoDB" id="262669at2"/>
<evidence type="ECO:0000313" key="2">
    <source>
        <dbReference type="EMBL" id="TWT36158.1"/>
    </source>
</evidence>
<dbReference type="RefSeq" id="WP_146562851.1">
    <property type="nucleotide sequence ID" value="NZ_SIHJ01000001.1"/>
</dbReference>
<dbReference type="EMBL" id="SIHJ01000001">
    <property type="protein sequence ID" value="TWT36158.1"/>
    <property type="molecule type" value="Genomic_DNA"/>
</dbReference>
<sequence length="414" mass="42634" precursor="true">MTPRRTLRCVHASFGCAALAGLLIGTQASGQIFTDSLSSGANWTVVQDADASAVFGYDYSQKGVPQAPNGSDSVGLKFEVNNAAPAEAAAIGAFTEVSSLPSQYTFRVDAWLNWAPDGGGVGSGTTEFIGVAVAHDEFAPGPFGASFIYSSEGDAAATDYRLYKDDFQLQSESGQYALGTEAGARDSSNPIIQEAFPSFDIATAVPTQGATGTQPAGAGGFQWMTINIEVDADAIGPAGTTENPGTAHFSMKSAASGKVLDVGTIDYSNTDDGYLYPSTGIDLQAGSLGLLMSDIFSSVTLNPDFAFGLFDNVQVLEGLVALEPDAPVGLPGDYNDNGVVDAADYTVWRDALGGAESLPNDDTPGVGADDYDRWRDAYGNSSESLSAAAGAPEPASIALLLAAGMGIATVRRKS</sequence>
<keyword evidence="3" id="KW-1185">Reference proteome</keyword>
<feature type="signal peptide" evidence="1">
    <location>
        <begin position="1"/>
        <end position="30"/>
    </location>
</feature>
<feature type="chain" id="PRO_5022867963" description="PEP-CTERM protein-sorting domain-containing protein" evidence="1">
    <location>
        <begin position="31"/>
        <end position="414"/>
    </location>
</feature>
<dbReference type="Proteomes" id="UP000316714">
    <property type="component" value="Unassembled WGS sequence"/>
</dbReference>
<dbReference type="AlphaFoldDB" id="A0A5C5VC60"/>
<evidence type="ECO:0000313" key="3">
    <source>
        <dbReference type="Proteomes" id="UP000316714"/>
    </source>
</evidence>
<accession>A0A5C5VC60</accession>
<evidence type="ECO:0008006" key="4">
    <source>
        <dbReference type="Google" id="ProtNLM"/>
    </source>
</evidence>